<dbReference type="Gene3D" id="3.40.50.1820">
    <property type="entry name" value="alpha/beta hydrolase"/>
    <property type="match status" value="1"/>
</dbReference>
<comment type="caution">
    <text evidence="2">The sequence shown here is derived from an EMBL/GenBank/DDBJ whole genome shotgun (WGS) entry which is preliminary data.</text>
</comment>
<feature type="domain" description="Peptidase S9 prolyl oligopeptidase catalytic" evidence="1">
    <location>
        <begin position="448"/>
        <end position="650"/>
    </location>
</feature>
<dbReference type="SUPFAM" id="SSF53474">
    <property type="entry name" value="alpha/beta-Hydrolases"/>
    <property type="match status" value="1"/>
</dbReference>
<dbReference type="Gene3D" id="2.120.10.30">
    <property type="entry name" value="TolB, C-terminal domain"/>
    <property type="match status" value="1"/>
</dbReference>
<protein>
    <submittedName>
        <fullName evidence="2">Peptidase</fullName>
    </submittedName>
</protein>
<keyword evidence="3" id="KW-1185">Reference proteome</keyword>
<name>A0ABQ2FE79_9MICO</name>
<organism evidence="2 3">
    <name type="scientific">Ornithinimicrobium pekingense</name>
    <dbReference type="NCBI Taxonomy" id="384677"/>
    <lineage>
        <taxon>Bacteria</taxon>
        <taxon>Bacillati</taxon>
        <taxon>Actinomycetota</taxon>
        <taxon>Actinomycetes</taxon>
        <taxon>Micrococcales</taxon>
        <taxon>Ornithinimicrobiaceae</taxon>
        <taxon>Ornithinimicrobium</taxon>
    </lineage>
</organism>
<dbReference type="InterPro" id="IPR029058">
    <property type="entry name" value="AB_hydrolase_fold"/>
</dbReference>
<dbReference type="PANTHER" id="PTHR43056:SF5">
    <property type="entry name" value="PEPTIDASE S9 PROLYL OLIGOPEPTIDASE CATALYTIC DOMAIN-CONTAINING PROTEIN"/>
    <property type="match status" value="1"/>
</dbReference>
<dbReference type="Pfam" id="PF00326">
    <property type="entry name" value="Peptidase_S9"/>
    <property type="match status" value="1"/>
</dbReference>
<dbReference type="EMBL" id="BMLB01000006">
    <property type="protein sequence ID" value="GGK76888.1"/>
    <property type="molecule type" value="Genomic_DNA"/>
</dbReference>
<dbReference type="Proteomes" id="UP000662111">
    <property type="component" value="Unassembled WGS sequence"/>
</dbReference>
<proteinExistence type="predicted"/>
<accession>A0ABQ2FE79</accession>
<dbReference type="PANTHER" id="PTHR43056">
    <property type="entry name" value="PEPTIDASE S9 PROLYL OLIGOPEPTIDASE"/>
    <property type="match status" value="1"/>
</dbReference>
<evidence type="ECO:0000259" key="1">
    <source>
        <dbReference type="Pfam" id="PF00326"/>
    </source>
</evidence>
<evidence type="ECO:0000313" key="2">
    <source>
        <dbReference type="EMBL" id="GGK76888.1"/>
    </source>
</evidence>
<dbReference type="SUPFAM" id="SSF69322">
    <property type="entry name" value="Tricorn protease domain 2"/>
    <property type="match status" value="1"/>
</dbReference>
<dbReference type="InterPro" id="IPR011042">
    <property type="entry name" value="6-blade_b-propeller_TolB-like"/>
</dbReference>
<gene>
    <name evidence="2" type="ORF">GCM10011509_26830</name>
</gene>
<reference evidence="3" key="1">
    <citation type="journal article" date="2019" name="Int. J. Syst. Evol. Microbiol.">
        <title>The Global Catalogue of Microorganisms (GCM) 10K type strain sequencing project: providing services to taxonomists for standard genome sequencing and annotation.</title>
        <authorList>
            <consortium name="The Broad Institute Genomics Platform"/>
            <consortium name="The Broad Institute Genome Sequencing Center for Infectious Disease"/>
            <person name="Wu L."/>
            <person name="Ma J."/>
        </authorList>
    </citation>
    <scope>NUCLEOTIDE SEQUENCE [LARGE SCALE GENOMIC DNA]</scope>
    <source>
        <strain evidence="3">CGMCC 1.5362</strain>
    </source>
</reference>
<dbReference type="RefSeq" id="WP_022921953.1">
    <property type="nucleotide sequence ID" value="NZ_BMLB01000006.1"/>
</dbReference>
<evidence type="ECO:0000313" key="3">
    <source>
        <dbReference type="Proteomes" id="UP000662111"/>
    </source>
</evidence>
<dbReference type="InterPro" id="IPR050585">
    <property type="entry name" value="Xaa-Pro_dipeptidyl-ppase/CocE"/>
</dbReference>
<sequence length="665" mass="71231">MQTLPYGSWPSPVDARRTLSGVTRRDAPRADGADLYWLEARPEDAGSTTLVRRRDGVVEDVSPAGHDVRTRYLEYGGGDYGVRDGTVLWVEGATQRVWRAAPGEEARPLTPGTNGAVRWSCFRVDPRRRVVFCLREDLRDETLEPVVSLVRLDLDGDNADLGSVLVAGKERPVAARADGAGDDLPGPDFVADPVLSPDGTRLAWLTWDHPAMPWHRTTLWLGVLDAAGDLVDERAVGTGEQSLEQPLWLDDETLLVLGDASGWSNLHRLDVSRADAGLEAVTDEPFELGHPRWVPDTRSYDLLAGGRVVSGRSRDGFRDLVVVDLATGEVEEVETSTTYVRDVAVLSATEVAVDAARADATADVLLVHLPTGQVRPSVGTGAPTVPDGFAALPQPVSWHTPDGATAHGFLYLPTHPDVQAPEGDLPPLIVTLHGGPTACATPGLSAGRTFWTSRGFAVLDVNYGGSTGYGRAYRERLDGRWGEVDVQDAASGARHLAESGAVDGSRLLITGGSAGGFTTLAAATFTDTFAAGASHFGISDLATLAQDTHKLESRYIDGLVAPWPEGEATFTARSPIHHVDRLATPLILLQGLEDKVVPPSQAQAMAEVLRRKGLPVALVLFEGEGHGFRWLDNQVGALEAELSFYAQVLGLRLADDIPEVSVENL</sequence>
<dbReference type="InterPro" id="IPR001375">
    <property type="entry name" value="Peptidase_S9_cat"/>
</dbReference>